<comment type="similarity">
    <text evidence="1">Belongs to the peptidase S1 family.</text>
</comment>
<evidence type="ECO:0000256" key="2">
    <source>
        <dbReference type="ARBA" id="ARBA00022670"/>
    </source>
</evidence>
<keyword evidence="4" id="KW-0720">Serine protease</keyword>
<dbReference type="CDD" id="cd00190">
    <property type="entry name" value="Tryp_SPc"/>
    <property type="match status" value="1"/>
</dbReference>
<keyword evidence="3" id="KW-0378">Hydrolase</keyword>
<dbReference type="EMBL" id="JAVRBK010000007">
    <property type="protein sequence ID" value="KAK5641449.1"/>
    <property type="molecule type" value="Genomic_DNA"/>
</dbReference>
<keyword evidence="5" id="KW-1015">Disulfide bond</keyword>
<dbReference type="InterPro" id="IPR001314">
    <property type="entry name" value="Peptidase_S1A"/>
</dbReference>
<evidence type="ECO:0000256" key="4">
    <source>
        <dbReference type="ARBA" id="ARBA00022825"/>
    </source>
</evidence>
<proteinExistence type="inferred from homology"/>
<reference evidence="8 9" key="1">
    <citation type="journal article" date="2024" name="Insects">
        <title>An Improved Chromosome-Level Genome Assembly of the Firefly Pyrocoelia pectoralis.</title>
        <authorList>
            <person name="Fu X."/>
            <person name="Meyer-Rochow V.B."/>
            <person name="Ballantyne L."/>
            <person name="Zhu X."/>
        </authorList>
    </citation>
    <scope>NUCLEOTIDE SEQUENCE [LARGE SCALE GENOMIC DNA]</scope>
    <source>
        <strain evidence="8">XCY_ONT2</strain>
    </source>
</reference>
<dbReference type="PANTHER" id="PTHR24276">
    <property type="entry name" value="POLYSERASE-RELATED"/>
    <property type="match status" value="1"/>
</dbReference>
<dbReference type="PROSITE" id="PS50240">
    <property type="entry name" value="TRYPSIN_DOM"/>
    <property type="match status" value="1"/>
</dbReference>
<dbReference type="AlphaFoldDB" id="A0AAN7VDM7"/>
<evidence type="ECO:0000259" key="7">
    <source>
        <dbReference type="PROSITE" id="PS50240"/>
    </source>
</evidence>
<feature type="signal peptide" evidence="6">
    <location>
        <begin position="1"/>
        <end position="17"/>
    </location>
</feature>
<dbReference type="GO" id="GO:0004252">
    <property type="term" value="F:serine-type endopeptidase activity"/>
    <property type="evidence" value="ECO:0007669"/>
    <property type="project" value="InterPro"/>
</dbReference>
<gene>
    <name evidence="8" type="ORF">RI129_009996</name>
</gene>
<dbReference type="PRINTS" id="PR00722">
    <property type="entry name" value="CHYMOTRYPSIN"/>
</dbReference>
<dbReference type="PANTHER" id="PTHR24276:SF98">
    <property type="entry name" value="FI18310P1-RELATED"/>
    <property type="match status" value="1"/>
</dbReference>
<comment type="caution">
    <text evidence="8">The sequence shown here is derived from an EMBL/GenBank/DDBJ whole genome shotgun (WGS) entry which is preliminary data.</text>
</comment>
<evidence type="ECO:0000313" key="8">
    <source>
        <dbReference type="EMBL" id="KAK5641449.1"/>
    </source>
</evidence>
<evidence type="ECO:0000256" key="5">
    <source>
        <dbReference type="ARBA" id="ARBA00023157"/>
    </source>
</evidence>
<keyword evidence="2" id="KW-0645">Protease</keyword>
<dbReference type="InterPro" id="IPR050430">
    <property type="entry name" value="Peptidase_S1"/>
</dbReference>
<dbReference type="InterPro" id="IPR001254">
    <property type="entry name" value="Trypsin_dom"/>
</dbReference>
<evidence type="ECO:0000313" key="9">
    <source>
        <dbReference type="Proteomes" id="UP001329430"/>
    </source>
</evidence>
<feature type="chain" id="PRO_5043026115" description="Peptidase S1 domain-containing protein" evidence="6">
    <location>
        <begin position="18"/>
        <end position="261"/>
    </location>
</feature>
<dbReference type="GO" id="GO:0006508">
    <property type="term" value="P:proteolysis"/>
    <property type="evidence" value="ECO:0007669"/>
    <property type="project" value="UniProtKB-KW"/>
</dbReference>
<evidence type="ECO:0000256" key="3">
    <source>
        <dbReference type="ARBA" id="ARBA00022801"/>
    </source>
</evidence>
<keyword evidence="6" id="KW-0732">Signal</keyword>
<feature type="domain" description="Peptidase S1" evidence="7">
    <location>
        <begin position="28"/>
        <end position="255"/>
    </location>
</feature>
<dbReference type="Pfam" id="PF00089">
    <property type="entry name" value="Trypsin"/>
    <property type="match status" value="1"/>
</dbReference>
<protein>
    <recommendedName>
        <fullName evidence="7">Peptidase S1 domain-containing protein</fullName>
    </recommendedName>
</protein>
<dbReference type="InterPro" id="IPR009003">
    <property type="entry name" value="Peptidase_S1_PA"/>
</dbReference>
<name>A0AAN7VDM7_9COLE</name>
<dbReference type="Gene3D" id="2.40.10.10">
    <property type="entry name" value="Trypsin-like serine proteases"/>
    <property type="match status" value="1"/>
</dbReference>
<evidence type="ECO:0000256" key="1">
    <source>
        <dbReference type="ARBA" id="ARBA00007664"/>
    </source>
</evidence>
<organism evidence="8 9">
    <name type="scientific">Pyrocoelia pectoralis</name>
    <dbReference type="NCBI Taxonomy" id="417401"/>
    <lineage>
        <taxon>Eukaryota</taxon>
        <taxon>Metazoa</taxon>
        <taxon>Ecdysozoa</taxon>
        <taxon>Arthropoda</taxon>
        <taxon>Hexapoda</taxon>
        <taxon>Insecta</taxon>
        <taxon>Pterygota</taxon>
        <taxon>Neoptera</taxon>
        <taxon>Endopterygota</taxon>
        <taxon>Coleoptera</taxon>
        <taxon>Polyphaga</taxon>
        <taxon>Elateriformia</taxon>
        <taxon>Elateroidea</taxon>
        <taxon>Lampyridae</taxon>
        <taxon>Lampyrinae</taxon>
        <taxon>Pyrocoelia</taxon>
    </lineage>
</organism>
<accession>A0AAN7VDM7</accession>
<sequence length="261" mass="29543">MTIFIVLLLLNVSLLIGVIIKWQVGLKKCGGRYNRMLPSNRALKKYPFIVKTVILDNEVGELYCGGVVVSPHWVVTTGYCVDMINTHSKRNIITYIQNVFEDLENEVILAVHHPDFNKRTLSNDLGLLKVAHRFEKIVPIQIAGGDYNYKVNSSVSAVGFNNEMRKFTATIFLFSQNYCSTLYNVVKENLTRSMVCAGLYTEKKPECRFDLGSPLIDGKVLIGIISWGKDCEKVEIPTIYTKVAHFEEWIKATIVKDGEDI</sequence>
<dbReference type="InterPro" id="IPR043504">
    <property type="entry name" value="Peptidase_S1_PA_chymotrypsin"/>
</dbReference>
<dbReference type="SUPFAM" id="SSF50494">
    <property type="entry name" value="Trypsin-like serine proteases"/>
    <property type="match status" value="1"/>
</dbReference>
<dbReference type="SMART" id="SM00020">
    <property type="entry name" value="Tryp_SPc"/>
    <property type="match status" value="1"/>
</dbReference>
<dbReference type="Proteomes" id="UP001329430">
    <property type="component" value="Chromosome 7"/>
</dbReference>
<keyword evidence="9" id="KW-1185">Reference proteome</keyword>
<evidence type="ECO:0000256" key="6">
    <source>
        <dbReference type="SAM" id="SignalP"/>
    </source>
</evidence>